<dbReference type="SMART" id="SM00895">
    <property type="entry name" value="FCD"/>
    <property type="match status" value="1"/>
</dbReference>
<gene>
    <name evidence="7" type="ORF">ABQJ54_14590</name>
</gene>
<dbReference type="InterPro" id="IPR011711">
    <property type="entry name" value="GntR_C"/>
</dbReference>
<evidence type="ECO:0000256" key="4">
    <source>
        <dbReference type="SAM" id="Coils"/>
    </source>
</evidence>
<feature type="domain" description="HTH gntR-type" evidence="6">
    <location>
        <begin position="17"/>
        <end position="87"/>
    </location>
</feature>
<dbReference type="Pfam" id="PF07729">
    <property type="entry name" value="FCD"/>
    <property type="match status" value="1"/>
</dbReference>
<dbReference type="InterPro" id="IPR036390">
    <property type="entry name" value="WH_DNA-bd_sf"/>
</dbReference>
<accession>A0ABV3QGL0</accession>
<dbReference type="SUPFAM" id="SSF46785">
    <property type="entry name" value="Winged helix' DNA-binding domain"/>
    <property type="match status" value="1"/>
</dbReference>
<keyword evidence="8" id="KW-1185">Reference proteome</keyword>
<dbReference type="Proteomes" id="UP001556220">
    <property type="component" value="Unassembled WGS sequence"/>
</dbReference>
<feature type="region of interest" description="Disordered" evidence="5">
    <location>
        <begin position="241"/>
        <end position="264"/>
    </location>
</feature>
<keyword evidence="3" id="KW-0804">Transcription</keyword>
<evidence type="ECO:0000313" key="8">
    <source>
        <dbReference type="Proteomes" id="UP001556220"/>
    </source>
</evidence>
<evidence type="ECO:0000256" key="3">
    <source>
        <dbReference type="ARBA" id="ARBA00023163"/>
    </source>
</evidence>
<evidence type="ECO:0000256" key="2">
    <source>
        <dbReference type="ARBA" id="ARBA00023125"/>
    </source>
</evidence>
<dbReference type="RefSeq" id="WP_367855044.1">
    <property type="nucleotide sequence ID" value="NZ_JBFOHK010000004.1"/>
</dbReference>
<dbReference type="SMART" id="SM00345">
    <property type="entry name" value="HTH_GNTR"/>
    <property type="match status" value="1"/>
</dbReference>
<dbReference type="PRINTS" id="PR00035">
    <property type="entry name" value="HTHGNTR"/>
</dbReference>
<keyword evidence="2" id="KW-0238">DNA-binding</keyword>
<dbReference type="Gene3D" id="1.10.10.10">
    <property type="entry name" value="Winged helix-like DNA-binding domain superfamily/Winged helix DNA-binding domain"/>
    <property type="match status" value="1"/>
</dbReference>
<keyword evidence="4" id="KW-0175">Coiled coil</keyword>
<organism evidence="7 8">
    <name type="scientific">Rhodanobacter lycopersici</name>
    <dbReference type="NCBI Taxonomy" id="3162487"/>
    <lineage>
        <taxon>Bacteria</taxon>
        <taxon>Pseudomonadati</taxon>
        <taxon>Pseudomonadota</taxon>
        <taxon>Gammaproteobacteria</taxon>
        <taxon>Lysobacterales</taxon>
        <taxon>Rhodanobacteraceae</taxon>
        <taxon>Rhodanobacter</taxon>
    </lineage>
</organism>
<dbReference type="CDD" id="cd07377">
    <property type="entry name" value="WHTH_GntR"/>
    <property type="match status" value="1"/>
</dbReference>
<name>A0ABV3QGL0_9GAMM</name>
<dbReference type="SUPFAM" id="SSF48008">
    <property type="entry name" value="GntR ligand-binding domain-like"/>
    <property type="match status" value="1"/>
</dbReference>
<reference evidence="7 8" key="1">
    <citation type="submission" date="2024-06" db="EMBL/GenBank/DDBJ databases">
        <authorList>
            <person name="Woo H."/>
        </authorList>
    </citation>
    <scope>NUCLEOTIDE SEQUENCE [LARGE SCALE GENOMIC DNA]</scope>
    <source>
        <strain evidence="7 8">Si-c</strain>
    </source>
</reference>
<dbReference type="Pfam" id="PF00392">
    <property type="entry name" value="GntR"/>
    <property type="match status" value="1"/>
</dbReference>
<evidence type="ECO:0000259" key="6">
    <source>
        <dbReference type="PROSITE" id="PS50949"/>
    </source>
</evidence>
<keyword evidence="1" id="KW-0805">Transcription regulation</keyword>
<dbReference type="EMBL" id="JBFOHK010000004">
    <property type="protein sequence ID" value="MEW9572982.1"/>
    <property type="molecule type" value="Genomic_DNA"/>
</dbReference>
<proteinExistence type="predicted"/>
<evidence type="ECO:0000313" key="7">
    <source>
        <dbReference type="EMBL" id="MEW9572982.1"/>
    </source>
</evidence>
<evidence type="ECO:0000256" key="1">
    <source>
        <dbReference type="ARBA" id="ARBA00023015"/>
    </source>
</evidence>
<sequence length="264" mass="28806">MQREKSTTPVWKLGRSESTAIRVERQIKEALLDGHFVAGDFLGSESDLTAQFGVSRLPIREALGRLEALGVVDIRTGAGGGARIAQGNPERFSEALAIQLKLIGVREEEIFDALLTVEVAVAAFAARAATDEDLLALEEALDKAESLTDTQEEFTQASMAFRNTIAHASHNHFLEAMMQAVVHVLYRTLSPYTTIVAAKSVTTRHRALYEALRERNADAAQEVVRQSNALLRKKYLAARDNAAKASKPAKSPKAAKKAPASRNR</sequence>
<feature type="coiled-coil region" evidence="4">
    <location>
        <begin position="127"/>
        <end position="157"/>
    </location>
</feature>
<evidence type="ECO:0000256" key="5">
    <source>
        <dbReference type="SAM" id="MobiDB-lite"/>
    </source>
</evidence>
<dbReference type="InterPro" id="IPR036388">
    <property type="entry name" value="WH-like_DNA-bd_sf"/>
</dbReference>
<feature type="compositionally biased region" description="Low complexity" evidence="5">
    <location>
        <begin position="243"/>
        <end position="264"/>
    </location>
</feature>
<comment type="caution">
    <text evidence="7">The sequence shown here is derived from an EMBL/GenBank/DDBJ whole genome shotgun (WGS) entry which is preliminary data.</text>
</comment>
<dbReference type="PANTHER" id="PTHR43537:SF5">
    <property type="entry name" value="UXU OPERON TRANSCRIPTIONAL REGULATOR"/>
    <property type="match status" value="1"/>
</dbReference>
<dbReference type="PROSITE" id="PS50949">
    <property type="entry name" value="HTH_GNTR"/>
    <property type="match status" value="1"/>
</dbReference>
<dbReference type="PANTHER" id="PTHR43537">
    <property type="entry name" value="TRANSCRIPTIONAL REGULATOR, GNTR FAMILY"/>
    <property type="match status" value="1"/>
</dbReference>
<dbReference type="InterPro" id="IPR000524">
    <property type="entry name" value="Tscrpt_reg_HTH_GntR"/>
</dbReference>
<dbReference type="InterPro" id="IPR008920">
    <property type="entry name" value="TF_FadR/GntR_C"/>
</dbReference>
<dbReference type="Gene3D" id="1.20.120.530">
    <property type="entry name" value="GntR ligand-binding domain-like"/>
    <property type="match status" value="1"/>
</dbReference>
<protein>
    <submittedName>
        <fullName evidence="7">FadR/GntR family transcriptional regulator</fullName>
    </submittedName>
</protein>